<feature type="signal peptide" evidence="8">
    <location>
        <begin position="1"/>
        <end position="16"/>
    </location>
</feature>
<feature type="transmembrane region" description="Helical" evidence="7">
    <location>
        <begin position="279"/>
        <end position="303"/>
    </location>
</feature>
<feature type="region of interest" description="Disordered" evidence="6">
    <location>
        <begin position="346"/>
        <end position="386"/>
    </location>
</feature>
<organism evidence="10 11">
    <name type="scientific">Elsinoe australis</name>
    <dbReference type="NCBI Taxonomy" id="40998"/>
    <lineage>
        <taxon>Eukaryota</taxon>
        <taxon>Fungi</taxon>
        <taxon>Dikarya</taxon>
        <taxon>Ascomycota</taxon>
        <taxon>Pezizomycotina</taxon>
        <taxon>Dothideomycetes</taxon>
        <taxon>Dothideomycetidae</taxon>
        <taxon>Myriangiales</taxon>
        <taxon>Elsinoaceae</taxon>
        <taxon>Elsinoe</taxon>
    </lineage>
</organism>
<feature type="region of interest" description="Disordered" evidence="6">
    <location>
        <begin position="424"/>
        <end position="455"/>
    </location>
</feature>
<evidence type="ECO:0000313" key="10">
    <source>
        <dbReference type="EMBL" id="PSK41869.1"/>
    </source>
</evidence>
<dbReference type="OrthoDB" id="4682787at2759"/>
<feature type="transmembrane region" description="Helical" evidence="7">
    <location>
        <begin position="246"/>
        <end position="267"/>
    </location>
</feature>
<proteinExistence type="inferred from homology"/>
<comment type="similarity">
    <text evidence="5">Belongs to the SAT4 family.</text>
</comment>
<dbReference type="Proteomes" id="UP000243723">
    <property type="component" value="Unassembled WGS sequence"/>
</dbReference>
<comment type="subcellular location">
    <subcellularLocation>
        <location evidence="1">Membrane</location>
        <topology evidence="1">Multi-pass membrane protein</topology>
    </subcellularLocation>
</comment>
<dbReference type="InterPro" id="IPR052337">
    <property type="entry name" value="SAT4-like"/>
</dbReference>
<dbReference type="AlphaFoldDB" id="A0A2P7Z0Y3"/>
<feature type="compositionally biased region" description="Polar residues" evidence="6">
    <location>
        <begin position="346"/>
        <end position="365"/>
    </location>
</feature>
<dbReference type="InterPro" id="IPR049326">
    <property type="entry name" value="Rhodopsin_dom_fungi"/>
</dbReference>
<comment type="caution">
    <text evidence="10">The sequence shown here is derived from an EMBL/GenBank/DDBJ whole genome shotgun (WGS) entry which is preliminary data.</text>
</comment>
<evidence type="ECO:0000256" key="7">
    <source>
        <dbReference type="SAM" id="Phobius"/>
    </source>
</evidence>
<gene>
    <name evidence="10" type="ORF">B9Z65_9255</name>
</gene>
<evidence type="ECO:0000256" key="3">
    <source>
        <dbReference type="ARBA" id="ARBA00022989"/>
    </source>
</evidence>
<feature type="compositionally biased region" description="Basic and acidic residues" evidence="6">
    <location>
        <begin position="429"/>
        <end position="446"/>
    </location>
</feature>
<evidence type="ECO:0000256" key="6">
    <source>
        <dbReference type="SAM" id="MobiDB-lite"/>
    </source>
</evidence>
<dbReference type="PANTHER" id="PTHR33048:SF47">
    <property type="entry name" value="INTEGRAL MEMBRANE PROTEIN-RELATED"/>
    <property type="match status" value="1"/>
</dbReference>
<feature type="transmembrane region" description="Helical" evidence="7">
    <location>
        <begin position="214"/>
        <end position="234"/>
    </location>
</feature>
<dbReference type="PANTHER" id="PTHR33048">
    <property type="entry name" value="PTH11-LIKE INTEGRAL MEMBRANE PROTEIN (AFU_ORTHOLOGUE AFUA_5G11245)"/>
    <property type="match status" value="1"/>
</dbReference>
<feature type="transmembrane region" description="Helical" evidence="7">
    <location>
        <begin position="131"/>
        <end position="154"/>
    </location>
</feature>
<keyword evidence="11" id="KW-1185">Reference proteome</keyword>
<dbReference type="Pfam" id="PF20684">
    <property type="entry name" value="Fung_rhodopsin"/>
    <property type="match status" value="1"/>
</dbReference>
<feature type="transmembrane region" description="Helical" evidence="7">
    <location>
        <begin position="166"/>
        <end position="187"/>
    </location>
</feature>
<dbReference type="STRING" id="40998.A0A2P7Z0Y3"/>
<feature type="chain" id="PRO_5015131031" description="Rhodopsin domain-containing protein" evidence="8">
    <location>
        <begin position="17"/>
        <end position="542"/>
    </location>
</feature>
<keyword evidence="2 7" id="KW-0812">Transmembrane</keyword>
<accession>A0A2P7Z0Y3</accession>
<reference evidence="10 11" key="1">
    <citation type="submission" date="2017-05" db="EMBL/GenBank/DDBJ databases">
        <title>Draft genome sequence of Elsinoe australis.</title>
        <authorList>
            <person name="Cheng Q."/>
        </authorList>
    </citation>
    <scope>NUCLEOTIDE SEQUENCE [LARGE SCALE GENOMIC DNA]</scope>
    <source>
        <strain evidence="10 11">NL1</strain>
    </source>
</reference>
<evidence type="ECO:0000256" key="2">
    <source>
        <dbReference type="ARBA" id="ARBA00022692"/>
    </source>
</evidence>
<dbReference type="GO" id="GO:0016020">
    <property type="term" value="C:membrane"/>
    <property type="evidence" value="ECO:0007669"/>
    <property type="project" value="UniProtKB-SubCell"/>
</dbReference>
<evidence type="ECO:0000256" key="1">
    <source>
        <dbReference type="ARBA" id="ARBA00004141"/>
    </source>
</evidence>
<feature type="transmembrane region" description="Helical" evidence="7">
    <location>
        <begin position="87"/>
        <end position="111"/>
    </location>
</feature>
<protein>
    <recommendedName>
        <fullName evidence="9">Rhodopsin domain-containing protein</fullName>
    </recommendedName>
</protein>
<keyword evidence="4 7" id="KW-0472">Membrane</keyword>
<dbReference type="EMBL" id="NHZQ01000342">
    <property type="protein sequence ID" value="PSK41869.1"/>
    <property type="molecule type" value="Genomic_DNA"/>
</dbReference>
<feature type="transmembrane region" description="Helical" evidence="7">
    <location>
        <begin position="54"/>
        <end position="75"/>
    </location>
</feature>
<evidence type="ECO:0000313" key="11">
    <source>
        <dbReference type="Proteomes" id="UP000243723"/>
    </source>
</evidence>
<name>A0A2P7Z0Y3_9PEZI</name>
<evidence type="ECO:0000256" key="5">
    <source>
        <dbReference type="ARBA" id="ARBA00038359"/>
    </source>
</evidence>
<evidence type="ECO:0000259" key="9">
    <source>
        <dbReference type="Pfam" id="PF20684"/>
    </source>
</evidence>
<feature type="region of interest" description="Disordered" evidence="6">
    <location>
        <begin position="504"/>
        <end position="542"/>
    </location>
</feature>
<keyword evidence="8" id="KW-0732">Signal</keyword>
<feature type="compositionally biased region" description="Basic and acidic residues" evidence="6">
    <location>
        <begin position="512"/>
        <end position="527"/>
    </location>
</feature>
<evidence type="ECO:0000256" key="8">
    <source>
        <dbReference type="SAM" id="SignalP"/>
    </source>
</evidence>
<feature type="domain" description="Rhodopsin" evidence="9">
    <location>
        <begin position="73"/>
        <end position="311"/>
    </location>
</feature>
<keyword evidence="3 7" id="KW-1133">Transmembrane helix</keyword>
<sequence length="542" mass="59601">MFSLLWLFCLAVSAAAQGPPPGISMSTDGATGPPPNLDFLTPPGTNLADDRGPALIAISVLGVVVSGFFVALRLYRTVQIKKFRGDDHLIVVAMLFHLATVAITIASVHYGEGKHIAAITNLDFRTEAMKLSIITQFIGSFAIVFAKISVGATLLQLKLGRTFDVLVVICLFIATVGNFFASIVVFAGCRTRYLFYTGRDLPCLGVETFGPSTIFRAAGNVLVDTVFVLAPMWFLRKIKLTPRDRLAMNLLLSFIFTATVFAIANAVKVRDSLRNGIDMTWNTALVVCFQIAEVSLCIMAASLPSIRHMLGRRFPKQWRFWHTNSSSSGSSNPSKNSITKTITSTFRRSANQPQLQSPHFSNSLRDSADPSNMAGHHHQRSGSQIPLTSIFDYERHDAHRSSSRPRPLARIDYRLSEPFSPVSPTKVEFANDHRDPLPNAERDGEKGWPLQDEEEKGIISATEREGSSSDEWTISPGSHQGHAWGRQCMAEVDGSASCQCLPAHHSAGSRHGAAELEARSGGERRNFSDQNYADHYWGPRHM</sequence>
<evidence type="ECO:0000256" key="4">
    <source>
        <dbReference type="ARBA" id="ARBA00023136"/>
    </source>
</evidence>